<comment type="subunit">
    <text evidence="8">Homodimer.</text>
</comment>
<dbReference type="GO" id="GO:0008883">
    <property type="term" value="F:glutamyl-tRNA reductase activity"/>
    <property type="evidence" value="ECO:0007669"/>
    <property type="project" value="UniProtKB-UniRule"/>
</dbReference>
<dbReference type="HAMAP" id="MF_00087">
    <property type="entry name" value="Glu_tRNA_reductase"/>
    <property type="match status" value="1"/>
</dbReference>
<comment type="domain">
    <text evidence="8">Possesses an unusual extended V-shaped dimeric structure with each monomer consisting of three distinct domains arranged along a curved 'spinal' alpha-helix. The N-terminal catalytic domain specifically recognizes the glutamate moiety of the substrate. The second domain is the NADPH-binding domain, and the third C-terminal domain is responsible for dimerization.</text>
</comment>
<evidence type="ECO:0000256" key="11">
    <source>
        <dbReference type="PIRSR" id="PIRSR000445-3"/>
    </source>
</evidence>
<keyword evidence="5 8" id="KW-0560">Oxidoreductase</keyword>
<dbReference type="FunFam" id="3.30.460.30:FF:000001">
    <property type="entry name" value="Glutamyl-tRNA reductase"/>
    <property type="match status" value="1"/>
</dbReference>
<feature type="binding site" evidence="8 10">
    <location>
        <position position="104"/>
    </location>
    <ligand>
        <name>substrate</name>
    </ligand>
</feature>
<organism evidence="18 19">
    <name type="scientific">Avrilella dinanensis</name>
    <dbReference type="NCBI Taxonomy" id="2008672"/>
    <lineage>
        <taxon>Bacteria</taxon>
        <taxon>Pseudomonadati</taxon>
        <taxon>Bacteroidota</taxon>
        <taxon>Flavobacteriia</taxon>
        <taxon>Flavobacteriales</taxon>
        <taxon>Flavobacteriaceae</taxon>
        <taxon>Avrilella</taxon>
    </lineage>
</organism>
<evidence type="ECO:0000256" key="14">
    <source>
        <dbReference type="SAM" id="Coils"/>
    </source>
</evidence>
<sequence>MTFYVIGISYKKADTSMRSKFSLSENRIDNLLNDAQRQQSGSMMVISTCNRTEIYGFAEHPFVLISLLCQYSNGTVDDFQQVGYVHKNNDAVAHLFMVGTGMDSQILGDFEIIGQLKKSFRLSKSKNLIDNYLERLVNAVIKASKRIKNETEISTGATSVAFASVHYILNNVKNISEKNILLYGTGKIGRNTCENLVKHVPENHLTVINRTLEKAEEIAQKLQIEVKHHDNLVQELAQTDILFVATGANNPTITLDNLPKNHPMTILDLSIPKNVHESVKNQPEFQVIDLDILSQMTDDTLENRKKYVPQALEIIDELKSEFIHWVEERKFAPAILALKNKLQEIKENELNYQRKKIPDFDEQQAEIISNRLIQKITTHFANHLKDETTDVDESMALISQVFQLQITE</sequence>
<dbReference type="InterPro" id="IPR015895">
    <property type="entry name" value="4pyrrol_synth_GluRdtase_N"/>
</dbReference>
<dbReference type="InterPro" id="IPR006151">
    <property type="entry name" value="Shikm_DH/Glu-tRNA_Rdtase"/>
</dbReference>
<evidence type="ECO:0000256" key="6">
    <source>
        <dbReference type="ARBA" id="ARBA00023244"/>
    </source>
</evidence>
<dbReference type="InterPro" id="IPR036343">
    <property type="entry name" value="GluRdtase_N_sf"/>
</dbReference>
<proteinExistence type="inferred from homology"/>
<feature type="binding site" evidence="8 10">
    <location>
        <begin position="48"/>
        <end position="51"/>
    </location>
    <ligand>
        <name>substrate</name>
    </ligand>
</feature>
<feature type="site" description="Important for activity" evidence="8 12">
    <location>
        <position position="94"/>
    </location>
</feature>
<feature type="domain" description="Quinate/shikimate 5-dehydrogenase/glutamyl-tRNA reductase" evidence="16">
    <location>
        <begin position="171"/>
        <end position="295"/>
    </location>
</feature>
<dbReference type="Pfam" id="PF00745">
    <property type="entry name" value="GlutR_dimer"/>
    <property type="match status" value="1"/>
</dbReference>
<evidence type="ECO:0000313" key="19">
    <source>
        <dbReference type="Proteomes" id="UP000231960"/>
    </source>
</evidence>
<dbReference type="PROSITE" id="PS00747">
    <property type="entry name" value="GLUTR"/>
    <property type="match status" value="1"/>
</dbReference>
<comment type="miscellaneous">
    <text evidence="8">During catalysis, the active site Cys acts as a nucleophile attacking the alpha-carbonyl group of tRNA-bound glutamate with the formation of a thioester intermediate between enzyme and glutamate, and the concomitant release of tRNA(Glu). The thioester intermediate is finally reduced by direct hydride transfer from NADPH, to form the product GSA.</text>
</comment>
<evidence type="ECO:0000256" key="3">
    <source>
        <dbReference type="ARBA" id="ARBA00012970"/>
    </source>
</evidence>
<dbReference type="InterPro" id="IPR036453">
    <property type="entry name" value="GluRdtase_dimer_dom_sf"/>
</dbReference>
<dbReference type="GO" id="GO:0019353">
    <property type="term" value="P:protoporphyrinogen IX biosynthetic process from glutamate"/>
    <property type="evidence" value="ECO:0007669"/>
    <property type="project" value="TreeGrafter"/>
</dbReference>
<reference evidence="18 19" key="1">
    <citation type="submission" date="2017-06" db="EMBL/GenBank/DDBJ databases">
        <title>Description of Avrilella dinanensis gen. nov. sp. nov.</title>
        <authorList>
            <person name="Leyer C."/>
            <person name="Sassi M."/>
            <person name="Minet J."/>
            <person name="Kayal S."/>
            <person name="Cattoir V."/>
        </authorList>
    </citation>
    <scope>NUCLEOTIDE SEQUENCE [LARGE SCALE GENOMIC DNA]</scope>
    <source>
        <strain evidence="18 19">UR159</strain>
    </source>
</reference>
<dbReference type="Gene3D" id="3.30.460.30">
    <property type="entry name" value="Glutamyl-tRNA reductase, N-terminal domain"/>
    <property type="match status" value="1"/>
</dbReference>
<dbReference type="InterPro" id="IPR000343">
    <property type="entry name" value="4pyrrol_synth_GluRdtase"/>
</dbReference>
<evidence type="ECO:0000256" key="10">
    <source>
        <dbReference type="PIRSR" id="PIRSR000445-2"/>
    </source>
</evidence>
<dbReference type="UniPathway" id="UPA00251">
    <property type="reaction ID" value="UER00316"/>
</dbReference>
<dbReference type="RefSeq" id="WP_100678700.1">
    <property type="nucleotide sequence ID" value="NZ_NIPO01000001.1"/>
</dbReference>
<comment type="catalytic activity">
    <reaction evidence="7 8 13">
        <text>(S)-4-amino-5-oxopentanoate + tRNA(Glu) + NADP(+) = L-glutamyl-tRNA(Glu) + NADPH + H(+)</text>
        <dbReference type="Rhea" id="RHEA:12344"/>
        <dbReference type="Rhea" id="RHEA-COMP:9663"/>
        <dbReference type="Rhea" id="RHEA-COMP:9680"/>
        <dbReference type="ChEBI" id="CHEBI:15378"/>
        <dbReference type="ChEBI" id="CHEBI:57501"/>
        <dbReference type="ChEBI" id="CHEBI:57783"/>
        <dbReference type="ChEBI" id="CHEBI:58349"/>
        <dbReference type="ChEBI" id="CHEBI:78442"/>
        <dbReference type="ChEBI" id="CHEBI:78520"/>
        <dbReference type="EC" id="1.2.1.70"/>
    </reaction>
</comment>
<evidence type="ECO:0000256" key="13">
    <source>
        <dbReference type="RuleBase" id="RU000584"/>
    </source>
</evidence>
<feature type="coiled-coil region" evidence="14">
    <location>
        <begin position="205"/>
        <end position="239"/>
    </location>
</feature>
<feature type="binding site" evidence="8 10">
    <location>
        <begin position="109"/>
        <end position="111"/>
    </location>
    <ligand>
        <name>substrate</name>
    </ligand>
</feature>
<feature type="domain" description="Glutamyl-tRNA reductase N-terminal" evidence="17">
    <location>
        <begin position="6"/>
        <end position="151"/>
    </location>
</feature>
<gene>
    <name evidence="8 18" type="primary">hemA</name>
    <name evidence="18" type="ORF">CDL10_08690</name>
</gene>
<name>A0A2M9R8E7_9FLAO</name>
<dbReference type="SUPFAM" id="SSF51735">
    <property type="entry name" value="NAD(P)-binding Rossmann-fold domains"/>
    <property type="match status" value="1"/>
</dbReference>
<dbReference type="NCBIfam" id="TIGR01035">
    <property type="entry name" value="hemA"/>
    <property type="match status" value="1"/>
</dbReference>
<evidence type="ECO:0000256" key="7">
    <source>
        <dbReference type="ARBA" id="ARBA00047464"/>
    </source>
</evidence>
<dbReference type="Pfam" id="PF05201">
    <property type="entry name" value="GlutR_N"/>
    <property type="match status" value="1"/>
</dbReference>
<comment type="function">
    <text evidence="8">Catalyzes the NADPH-dependent reduction of glutamyl-tRNA(Glu) to glutamate 1-semialdehyde (GSA).</text>
</comment>
<feature type="active site" description="Nucleophile" evidence="8 9">
    <location>
        <position position="49"/>
    </location>
</feature>
<dbReference type="AlphaFoldDB" id="A0A2M9R8E7"/>
<keyword evidence="19" id="KW-1185">Reference proteome</keyword>
<feature type="binding site" evidence="8 10">
    <location>
        <position position="115"/>
    </location>
    <ligand>
        <name>substrate</name>
    </ligand>
</feature>
<dbReference type="InterPro" id="IPR015896">
    <property type="entry name" value="4pyrrol_synth_GluRdtase_dimer"/>
</dbReference>
<dbReference type="Proteomes" id="UP000231960">
    <property type="component" value="Unassembled WGS sequence"/>
</dbReference>
<keyword evidence="4 8" id="KW-0521">NADP</keyword>
<evidence type="ECO:0000256" key="5">
    <source>
        <dbReference type="ARBA" id="ARBA00023002"/>
    </source>
</evidence>
<evidence type="ECO:0000259" key="16">
    <source>
        <dbReference type="Pfam" id="PF01488"/>
    </source>
</evidence>
<evidence type="ECO:0000256" key="9">
    <source>
        <dbReference type="PIRSR" id="PIRSR000445-1"/>
    </source>
</evidence>
<feature type="binding site" evidence="8 11">
    <location>
        <begin position="184"/>
        <end position="189"/>
    </location>
    <ligand>
        <name>NADP(+)</name>
        <dbReference type="ChEBI" id="CHEBI:58349"/>
    </ligand>
</feature>
<dbReference type="Pfam" id="PF01488">
    <property type="entry name" value="Shikimate_DH"/>
    <property type="match status" value="1"/>
</dbReference>
<evidence type="ECO:0000256" key="12">
    <source>
        <dbReference type="PIRSR" id="PIRSR000445-4"/>
    </source>
</evidence>
<accession>A0A2M9R8E7</accession>
<dbReference type="PANTHER" id="PTHR43013:SF1">
    <property type="entry name" value="GLUTAMYL-TRNA REDUCTASE"/>
    <property type="match status" value="1"/>
</dbReference>
<feature type="domain" description="Tetrapyrrole biosynthesis glutamyl-tRNA reductase dimerisation" evidence="15">
    <location>
        <begin position="310"/>
        <end position="404"/>
    </location>
</feature>
<dbReference type="SUPFAM" id="SSF69075">
    <property type="entry name" value="Glutamyl tRNA-reductase dimerization domain"/>
    <property type="match status" value="1"/>
</dbReference>
<evidence type="ECO:0000256" key="2">
    <source>
        <dbReference type="ARBA" id="ARBA00005916"/>
    </source>
</evidence>
<evidence type="ECO:0000256" key="8">
    <source>
        <dbReference type="HAMAP-Rule" id="MF_00087"/>
    </source>
</evidence>
<dbReference type="PIRSF" id="PIRSF000445">
    <property type="entry name" value="4pyrrol_synth_GluRdtase"/>
    <property type="match status" value="1"/>
</dbReference>
<evidence type="ECO:0000256" key="4">
    <source>
        <dbReference type="ARBA" id="ARBA00022857"/>
    </source>
</evidence>
<keyword evidence="6 8" id="KW-0627">Porphyrin biosynthesis</keyword>
<comment type="similarity">
    <text evidence="2 8 13">Belongs to the glutamyl-tRNA reductase family.</text>
</comment>
<comment type="caution">
    <text evidence="18">The sequence shown here is derived from an EMBL/GenBank/DDBJ whole genome shotgun (WGS) entry which is preliminary data.</text>
</comment>
<evidence type="ECO:0000313" key="18">
    <source>
        <dbReference type="EMBL" id="PJR05141.1"/>
    </source>
</evidence>
<dbReference type="Gene3D" id="3.40.50.720">
    <property type="entry name" value="NAD(P)-binding Rossmann-like Domain"/>
    <property type="match status" value="1"/>
</dbReference>
<dbReference type="PANTHER" id="PTHR43013">
    <property type="entry name" value="GLUTAMYL-TRNA REDUCTASE"/>
    <property type="match status" value="1"/>
</dbReference>
<evidence type="ECO:0000256" key="1">
    <source>
        <dbReference type="ARBA" id="ARBA00005059"/>
    </source>
</evidence>
<dbReference type="EMBL" id="NIPO01000001">
    <property type="protein sequence ID" value="PJR05141.1"/>
    <property type="molecule type" value="Genomic_DNA"/>
</dbReference>
<comment type="pathway">
    <text evidence="1 8 13">Porphyrin-containing compound metabolism; protoporphyrin-IX biosynthesis; 5-aminolevulinate from L-glutamyl-tRNA(Glu): step 1/2.</text>
</comment>
<dbReference type="OrthoDB" id="110209at2"/>
<dbReference type="InterPro" id="IPR036291">
    <property type="entry name" value="NAD(P)-bd_dom_sf"/>
</dbReference>
<dbReference type="EC" id="1.2.1.70" evidence="3 8"/>
<evidence type="ECO:0000259" key="17">
    <source>
        <dbReference type="Pfam" id="PF05201"/>
    </source>
</evidence>
<dbReference type="InterPro" id="IPR018214">
    <property type="entry name" value="GluRdtase_CS"/>
</dbReference>
<protein>
    <recommendedName>
        <fullName evidence="3 8">Glutamyl-tRNA reductase</fullName>
        <shortName evidence="8">GluTR</shortName>
        <ecNumber evidence="3 8">1.2.1.70</ecNumber>
    </recommendedName>
</protein>
<dbReference type="SUPFAM" id="SSF69742">
    <property type="entry name" value="Glutamyl tRNA-reductase catalytic, N-terminal domain"/>
    <property type="match status" value="1"/>
</dbReference>
<dbReference type="GO" id="GO:0050661">
    <property type="term" value="F:NADP binding"/>
    <property type="evidence" value="ECO:0007669"/>
    <property type="project" value="InterPro"/>
</dbReference>
<keyword evidence="14" id="KW-0175">Coiled coil</keyword>
<evidence type="ECO:0000259" key="15">
    <source>
        <dbReference type="Pfam" id="PF00745"/>
    </source>
</evidence>